<dbReference type="InterPro" id="IPR050492">
    <property type="entry name" value="Bact_metal-bind_prot9"/>
</dbReference>
<dbReference type="GO" id="GO:0046872">
    <property type="term" value="F:metal ion binding"/>
    <property type="evidence" value="ECO:0007669"/>
    <property type="project" value="UniProtKB-KW"/>
</dbReference>
<sequence>MTVLPRRHSVRLLGITLTAGSLLLAGCGSSEPATTSPSAGSAGSAGATSPIPVVASTNVYSSVVSIIGGDRVDVTSIIADPSADPHSFEADPQTQVAIAKAKIVIANGGGYDDFVGTMVKATNTSPTQIDVVELSGLEKSAPVEDGKAFNEHVFYSTAAMRTLSAELVKDLSALDTAGASTFAANAREFDAGLAAIDQRTGAIKAAHPGSLKAVVTEPVADYLLAAAGFQDVTPKDFAEAIEEENDPSVKDLADIDKLVSGKQVQLVAYNEQTSGPVVEQVRSAAEKAGVPVLPVTETFPEGVTDYLAWINGTLDTLEKELG</sequence>
<dbReference type="PANTHER" id="PTHR42953">
    <property type="entry name" value="HIGH-AFFINITY ZINC UPTAKE SYSTEM PROTEIN ZNUA-RELATED"/>
    <property type="match status" value="1"/>
</dbReference>
<dbReference type="InterPro" id="IPR006127">
    <property type="entry name" value="ZnuA-like"/>
</dbReference>
<keyword evidence="3" id="KW-0479">Metal-binding</keyword>
<feature type="signal peptide" evidence="5">
    <location>
        <begin position="1"/>
        <end position="24"/>
    </location>
</feature>
<evidence type="ECO:0000313" key="6">
    <source>
        <dbReference type="EMBL" id="XCG63186.1"/>
    </source>
</evidence>
<accession>A0AAU8DN19</accession>
<evidence type="ECO:0000256" key="1">
    <source>
        <dbReference type="ARBA" id="ARBA00004196"/>
    </source>
</evidence>
<dbReference type="Gene3D" id="3.40.50.1980">
    <property type="entry name" value="Nitrogenase molybdenum iron protein domain"/>
    <property type="match status" value="2"/>
</dbReference>
<keyword evidence="4 5" id="KW-0732">Signal</keyword>
<dbReference type="EMBL" id="CP159218">
    <property type="protein sequence ID" value="XCG63186.1"/>
    <property type="molecule type" value="Genomic_DNA"/>
</dbReference>
<protein>
    <submittedName>
        <fullName evidence="6">Zinc ABC transporter substrate-binding protein</fullName>
    </submittedName>
</protein>
<name>A0AAU8DN19_9ACTN</name>
<proteinExistence type="predicted"/>
<dbReference type="PROSITE" id="PS51257">
    <property type="entry name" value="PROKAR_LIPOPROTEIN"/>
    <property type="match status" value="1"/>
</dbReference>
<keyword evidence="2" id="KW-0813">Transport</keyword>
<evidence type="ECO:0000256" key="3">
    <source>
        <dbReference type="ARBA" id="ARBA00022723"/>
    </source>
</evidence>
<dbReference type="RefSeq" id="WP_353648801.1">
    <property type="nucleotide sequence ID" value="NZ_CP159218.1"/>
</dbReference>
<reference evidence="6" key="1">
    <citation type="submission" date="2024-05" db="EMBL/GenBank/DDBJ databases">
        <authorList>
            <person name="Cai S.Y."/>
            <person name="Jin L.M."/>
            <person name="Li H.R."/>
        </authorList>
    </citation>
    <scope>NUCLEOTIDE SEQUENCE</scope>
    <source>
        <strain evidence="6">A5-74</strain>
    </source>
</reference>
<dbReference type="GO" id="GO:0030001">
    <property type="term" value="P:metal ion transport"/>
    <property type="evidence" value="ECO:0007669"/>
    <property type="project" value="InterPro"/>
</dbReference>
<evidence type="ECO:0000256" key="4">
    <source>
        <dbReference type="ARBA" id="ARBA00022729"/>
    </source>
</evidence>
<evidence type="ECO:0000256" key="2">
    <source>
        <dbReference type="ARBA" id="ARBA00022448"/>
    </source>
</evidence>
<dbReference type="GO" id="GO:0030313">
    <property type="term" value="C:cell envelope"/>
    <property type="evidence" value="ECO:0007669"/>
    <property type="project" value="UniProtKB-SubCell"/>
</dbReference>
<organism evidence="6">
    <name type="scientific">Nakamurella sp. A5-74</name>
    <dbReference type="NCBI Taxonomy" id="3158264"/>
    <lineage>
        <taxon>Bacteria</taxon>
        <taxon>Bacillati</taxon>
        <taxon>Actinomycetota</taxon>
        <taxon>Actinomycetes</taxon>
        <taxon>Nakamurellales</taxon>
        <taxon>Nakamurellaceae</taxon>
        <taxon>Nakamurella</taxon>
    </lineage>
</organism>
<dbReference type="PANTHER" id="PTHR42953:SF1">
    <property type="entry name" value="METAL-BINDING PROTEIN HI_0362-RELATED"/>
    <property type="match status" value="1"/>
</dbReference>
<feature type="chain" id="PRO_5043773065" evidence="5">
    <location>
        <begin position="25"/>
        <end position="322"/>
    </location>
</feature>
<dbReference type="SUPFAM" id="SSF53807">
    <property type="entry name" value="Helical backbone' metal receptor"/>
    <property type="match status" value="1"/>
</dbReference>
<evidence type="ECO:0000256" key="5">
    <source>
        <dbReference type="SAM" id="SignalP"/>
    </source>
</evidence>
<dbReference type="AlphaFoldDB" id="A0AAU8DN19"/>
<dbReference type="Pfam" id="PF01297">
    <property type="entry name" value="ZnuA"/>
    <property type="match status" value="1"/>
</dbReference>
<gene>
    <name evidence="6" type="ORF">ABLG96_18575</name>
</gene>
<comment type="subcellular location">
    <subcellularLocation>
        <location evidence="1">Cell envelope</location>
    </subcellularLocation>
</comment>